<protein>
    <submittedName>
        <fullName evidence="1">Uncharacterized protein</fullName>
    </submittedName>
</protein>
<reference evidence="1" key="2">
    <citation type="journal article" date="2022" name="New Phytol.">
        <title>Evolutionary transition to the ectomycorrhizal habit in the genomes of a hyperdiverse lineage of mushroom-forming fungi.</title>
        <authorList>
            <person name="Looney B."/>
            <person name="Miyauchi S."/>
            <person name="Morin E."/>
            <person name="Drula E."/>
            <person name="Courty P.E."/>
            <person name="Kohler A."/>
            <person name="Kuo A."/>
            <person name="LaButti K."/>
            <person name="Pangilinan J."/>
            <person name="Lipzen A."/>
            <person name="Riley R."/>
            <person name="Andreopoulos W."/>
            <person name="He G."/>
            <person name="Johnson J."/>
            <person name="Nolan M."/>
            <person name="Tritt A."/>
            <person name="Barry K.W."/>
            <person name="Grigoriev I.V."/>
            <person name="Nagy L.G."/>
            <person name="Hibbett D."/>
            <person name="Henrissat B."/>
            <person name="Matheny P.B."/>
            <person name="Labbe J."/>
            <person name="Martin F.M."/>
        </authorList>
    </citation>
    <scope>NUCLEOTIDE SEQUENCE</scope>
    <source>
        <strain evidence="1">FP105234-sp</strain>
    </source>
</reference>
<keyword evidence="2" id="KW-1185">Reference proteome</keyword>
<accession>A0ACB8R4H2</accession>
<organism evidence="1 2">
    <name type="scientific">Auriscalpium vulgare</name>
    <dbReference type="NCBI Taxonomy" id="40419"/>
    <lineage>
        <taxon>Eukaryota</taxon>
        <taxon>Fungi</taxon>
        <taxon>Dikarya</taxon>
        <taxon>Basidiomycota</taxon>
        <taxon>Agaricomycotina</taxon>
        <taxon>Agaricomycetes</taxon>
        <taxon>Russulales</taxon>
        <taxon>Auriscalpiaceae</taxon>
        <taxon>Auriscalpium</taxon>
    </lineage>
</organism>
<gene>
    <name evidence="1" type="ORF">FA95DRAFT_1505077</name>
</gene>
<feature type="non-terminal residue" evidence="1">
    <location>
        <position position="80"/>
    </location>
</feature>
<sequence length="80" mass="8969">MEANPQSKLKSDPVQLVLDSTPPNISEGDGLAEIDAKRLELEAAIRKLQDEHRALGTQHNELISVSRLPKEILSRIFFFC</sequence>
<proteinExistence type="predicted"/>
<reference evidence="1" key="1">
    <citation type="submission" date="2021-02" db="EMBL/GenBank/DDBJ databases">
        <authorList>
            <consortium name="DOE Joint Genome Institute"/>
            <person name="Ahrendt S."/>
            <person name="Looney B.P."/>
            <person name="Miyauchi S."/>
            <person name="Morin E."/>
            <person name="Drula E."/>
            <person name="Courty P.E."/>
            <person name="Chicoki N."/>
            <person name="Fauchery L."/>
            <person name="Kohler A."/>
            <person name="Kuo A."/>
            <person name="Labutti K."/>
            <person name="Pangilinan J."/>
            <person name="Lipzen A."/>
            <person name="Riley R."/>
            <person name="Andreopoulos W."/>
            <person name="He G."/>
            <person name="Johnson J."/>
            <person name="Barry K.W."/>
            <person name="Grigoriev I.V."/>
            <person name="Nagy L."/>
            <person name="Hibbett D."/>
            <person name="Henrissat B."/>
            <person name="Matheny P.B."/>
            <person name="Labbe J."/>
            <person name="Martin F."/>
        </authorList>
    </citation>
    <scope>NUCLEOTIDE SEQUENCE</scope>
    <source>
        <strain evidence="1">FP105234-sp</strain>
    </source>
</reference>
<comment type="caution">
    <text evidence="1">The sequence shown here is derived from an EMBL/GenBank/DDBJ whole genome shotgun (WGS) entry which is preliminary data.</text>
</comment>
<evidence type="ECO:0000313" key="1">
    <source>
        <dbReference type="EMBL" id="KAI0038772.1"/>
    </source>
</evidence>
<evidence type="ECO:0000313" key="2">
    <source>
        <dbReference type="Proteomes" id="UP000814033"/>
    </source>
</evidence>
<dbReference type="Proteomes" id="UP000814033">
    <property type="component" value="Unassembled WGS sequence"/>
</dbReference>
<name>A0ACB8R4H2_9AGAM</name>
<dbReference type="EMBL" id="MU276415">
    <property type="protein sequence ID" value="KAI0038772.1"/>
    <property type="molecule type" value="Genomic_DNA"/>
</dbReference>